<feature type="compositionally biased region" description="Basic and acidic residues" evidence="1">
    <location>
        <begin position="643"/>
        <end position="655"/>
    </location>
</feature>
<organism evidence="2 3">
    <name type="scientific">Aulographum hederae CBS 113979</name>
    <dbReference type="NCBI Taxonomy" id="1176131"/>
    <lineage>
        <taxon>Eukaryota</taxon>
        <taxon>Fungi</taxon>
        <taxon>Dikarya</taxon>
        <taxon>Ascomycota</taxon>
        <taxon>Pezizomycotina</taxon>
        <taxon>Dothideomycetes</taxon>
        <taxon>Pleosporomycetidae</taxon>
        <taxon>Aulographales</taxon>
        <taxon>Aulographaceae</taxon>
    </lineage>
</organism>
<feature type="region of interest" description="Disordered" evidence="1">
    <location>
        <begin position="722"/>
        <end position="946"/>
    </location>
</feature>
<feature type="region of interest" description="Disordered" evidence="1">
    <location>
        <begin position="313"/>
        <end position="415"/>
    </location>
</feature>
<name>A0A6G1H6E7_9PEZI</name>
<evidence type="ECO:0000256" key="1">
    <source>
        <dbReference type="SAM" id="MobiDB-lite"/>
    </source>
</evidence>
<feature type="compositionally biased region" description="Gly residues" evidence="1">
    <location>
        <begin position="903"/>
        <end position="915"/>
    </location>
</feature>
<feature type="compositionally biased region" description="Basic and acidic residues" evidence="1">
    <location>
        <begin position="765"/>
        <end position="774"/>
    </location>
</feature>
<sequence length="966" mass="104629">MLSDEDQDQDQLDSRSASPRSYPVSEQILVSIGRSSARNGGSSAAVASGVSSFSGSASTEPTTASENEVAAVQSGAREEEHTRPPPLPRRPVRTVYYPPFNADVENPITNHDQPASRIHLSGLPPPDYNQSFAWRPRDISIESIPRGLQMSGGLRAMNHHQEAIERQKQKVSALMSEMGYVDSISAGWGEDDFESWYPPAFDEDSDQKLDGAHSTHENVGPAMDHAAIRVIAIGLLSSCYTSFQSPAYVSMPASIYLSPSPPPMITSLHMHAHYKYAPASGYHPRETSYAPIWPGLFNGPCLEERRADDISRRRRLARAAQQSSSEESSPFDLDQLIGTPQGNGSSFLAAQPPSYFDGAADDPTSPSTPHSKLRRLTFANSPPKAADNSPPAPRRPSVPRRRSFSNAGTALRHRQEVLRSINRSIHINSPTLSSESPPRTSTRRAFTGRLDDIRRRLRNSPKSEASEVYVPLTPIIHVNEGRSNVSPPAIVAEDFHSRDVGGVHRSNSEPRRRSLVRTVKSERKLGEKPPLSDSIQAGAPPYYGNYPHSPLPQEEDVGMGVGSKFHHRPPLLQIPEGGSPRPRTRRVPSRLSSYFSIPLPSPSPHVSTHLSPPPHHSHRAQLSSSPSPQPYGYPLHSPPTYSDNEKDARSDDSLSSREAFPSGESLLTLQEYLRETVRSPEAKEADWVTMQDYLFETRFDRTPVGWEEREKERERIAEGLREEETVRKEGEMEIGKREEKEMGMGKGKGDFEVDSAVSGSTETAIDEKNSEGQKTDLNPAAAAAEAQGEPPTDPSTTLDIFLKSWPSTPQDSTTTATLPSSSSPTTSKPPSTTDEPPGSTGLDLGIPPGPYHLNHSARERLEAFSTALSTPTHAVRSRRGSRVGGENGNGNGGSRRVSLGSFLGEGGGNSGGGSRKGSLLVGEGGAGEGGRDSRRSSRVKFEGGASGSVDALARHYGGIVGKGGFG</sequence>
<feature type="compositionally biased region" description="Low complexity" evidence="1">
    <location>
        <begin position="31"/>
        <end position="58"/>
    </location>
</feature>
<proteinExistence type="predicted"/>
<accession>A0A6G1H6E7</accession>
<feature type="compositionally biased region" description="Polar residues" evidence="1">
    <location>
        <begin position="338"/>
        <end position="348"/>
    </location>
</feature>
<keyword evidence="3" id="KW-1185">Reference proteome</keyword>
<feature type="compositionally biased region" description="Basic and acidic residues" evidence="1">
    <location>
        <begin position="722"/>
        <end position="751"/>
    </location>
</feature>
<feature type="compositionally biased region" description="Gly residues" evidence="1">
    <location>
        <begin position="882"/>
        <end position="893"/>
    </location>
</feature>
<reference evidence="2" key="1">
    <citation type="journal article" date="2020" name="Stud. Mycol.">
        <title>101 Dothideomycetes genomes: a test case for predicting lifestyles and emergence of pathogens.</title>
        <authorList>
            <person name="Haridas S."/>
            <person name="Albert R."/>
            <person name="Binder M."/>
            <person name="Bloem J."/>
            <person name="Labutti K."/>
            <person name="Salamov A."/>
            <person name="Andreopoulos B."/>
            <person name="Baker S."/>
            <person name="Barry K."/>
            <person name="Bills G."/>
            <person name="Bluhm B."/>
            <person name="Cannon C."/>
            <person name="Castanera R."/>
            <person name="Culley D."/>
            <person name="Daum C."/>
            <person name="Ezra D."/>
            <person name="Gonzalez J."/>
            <person name="Henrissat B."/>
            <person name="Kuo A."/>
            <person name="Liang C."/>
            <person name="Lipzen A."/>
            <person name="Lutzoni F."/>
            <person name="Magnuson J."/>
            <person name="Mondo S."/>
            <person name="Nolan M."/>
            <person name="Ohm R."/>
            <person name="Pangilinan J."/>
            <person name="Park H.-J."/>
            <person name="Ramirez L."/>
            <person name="Alfaro M."/>
            <person name="Sun H."/>
            <person name="Tritt A."/>
            <person name="Yoshinaga Y."/>
            <person name="Zwiers L.-H."/>
            <person name="Turgeon B."/>
            <person name="Goodwin S."/>
            <person name="Spatafora J."/>
            <person name="Crous P."/>
            <person name="Grigoriev I."/>
        </authorList>
    </citation>
    <scope>NUCLEOTIDE SEQUENCE</scope>
    <source>
        <strain evidence="2">CBS 113979</strain>
    </source>
</reference>
<feature type="compositionally biased region" description="Low complexity" evidence="1">
    <location>
        <begin position="812"/>
        <end position="837"/>
    </location>
</feature>
<feature type="compositionally biased region" description="Basic and acidic residues" evidence="1">
    <location>
        <begin position="501"/>
        <end position="512"/>
    </location>
</feature>
<dbReference type="EMBL" id="ML977147">
    <property type="protein sequence ID" value="KAF1988803.1"/>
    <property type="molecule type" value="Genomic_DNA"/>
</dbReference>
<feature type="region of interest" description="Disordered" evidence="1">
    <location>
        <begin position="1"/>
        <end position="93"/>
    </location>
</feature>
<dbReference type="OrthoDB" id="3946545at2759"/>
<dbReference type="Proteomes" id="UP000800041">
    <property type="component" value="Unassembled WGS sequence"/>
</dbReference>
<dbReference type="AlphaFoldDB" id="A0A6G1H6E7"/>
<protein>
    <submittedName>
        <fullName evidence="2">Uncharacterized protein</fullName>
    </submittedName>
</protein>
<feature type="region of interest" description="Disordered" evidence="1">
    <location>
        <begin position="501"/>
        <end position="662"/>
    </location>
</feature>
<evidence type="ECO:0000313" key="2">
    <source>
        <dbReference type="EMBL" id="KAF1988803.1"/>
    </source>
</evidence>
<feature type="compositionally biased region" description="Low complexity" evidence="1">
    <location>
        <begin position="318"/>
        <end position="328"/>
    </location>
</feature>
<gene>
    <name evidence="2" type="ORF">K402DRAFT_419152</name>
</gene>
<evidence type="ECO:0000313" key="3">
    <source>
        <dbReference type="Proteomes" id="UP000800041"/>
    </source>
</evidence>
<feature type="compositionally biased region" description="Basic and acidic residues" evidence="1">
    <location>
        <begin position="929"/>
        <end position="941"/>
    </location>
</feature>
<feature type="compositionally biased region" description="Acidic residues" evidence="1">
    <location>
        <begin position="1"/>
        <end position="11"/>
    </location>
</feature>
<feature type="compositionally biased region" description="Low complexity" evidence="1">
    <location>
        <begin position="621"/>
        <end position="635"/>
    </location>
</feature>